<feature type="compositionally biased region" description="Basic and acidic residues" evidence="1">
    <location>
        <begin position="55"/>
        <end position="67"/>
    </location>
</feature>
<dbReference type="AlphaFoldDB" id="A0A814RKE5"/>
<evidence type="ECO:0000313" key="6">
    <source>
        <dbReference type="Proteomes" id="UP000663889"/>
    </source>
</evidence>
<sequence>MAFSLLNLGSIQEIIKLFADPDVYHFYHHLLFRTIIIQSIIKDTKPEEEDEAGIEEEKAIKAIDREPTSITDTKNPLSAESHDEIKDMSENDDEMMETSDTNEGKTTATFDEEEKFNETLILVSNNPLYCFPHIVWNIKIGINGFGRIDRLIFRCAIQQRIQVVGING</sequence>
<dbReference type="EMBL" id="CAJNOO010000944">
    <property type="protein sequence ID" value="CAF1066985.1"/>
    <property type="molecule type" value="Genomic_DNA"/>
</dbReference>
<accession>A0A814RKE5</accession>
<dbReference type="Proteomes" id="UP000663882">
    <property type="component" value="Unassembled WGS sequence"/>
</dbReference>
<feature type="region of interest" description="Disordered" evidence="1">
    <location>
        <begin position="45"/>
        <end position="110"/>
    </location>
</feature>
<evidence type="ECO:0000256" key="1">
    <source>
        <dbReference type="SAM" id="MobiDB-lite"/>
    </source>
</evidence>
<evidence type="ECO:0000313" key="2">
    <source>
        <dbReference type="EMBL" id="CAF1066985.1"/>
    </source>
</evidence>
<dbReference type="Proteomes" id="UP000663823">
    <property type="component" value="Unassembled WGS sequence"/>
</dbReference>
<feature type="compositionally biased region" description="Basic and acidic residues" evidence="1">
    <location>
        <begin position="80"/>
        <end position="89"/>
    </location>
</feature>
<dbReference type="EMBL" id="CAJOBE010002207">
    <property type="protein sequence ID" value="CAF3806592.1"/>
    <property type="molecule type" value="Genomic_DNA"/>
</dbReference>
<protein>
    <submittedName>
        <fullName evidence="3">Uncharacterized protein</fullName>
    </submittedName>
</protein>
<organism evidence="3 6">
    <name type="scientific">Rotaria sordida</name>
    <dbReference type="NCBI Taxonomy" id="392033"/>
    <lineage>
        <taxon>Eukaryota</taxon>
        <taxon>Metazoa</taxon>
        <taxon>Spiralia</taxon>
        <taxon>Gnathifera</taxon>
        <taxon>Rotifera</taxon>
        <taxon>Eurotatoria</taxon>
        <taxon>Bdelloidea</taxon>
        <taxon>Philodinida</taxon>
        <taxon>Philodinidae</taxon>
        <taxon>Rotaria</taxon>
    </lineage>
</organism>
<dbReference type="SUPFAM" id="SSF51735">
    <property type="entry name" value="NAD(P)-binding Rossmann-fold domains"/>
    <property type="match status" value="1"/>
</dbReference>
<proteinExistence type="predicted"/>
<dbReference type="Proteomes" id="UP000663874">
    <property type="component" value="Unassembled WGS sequence"/>
</dbReference>
<evidence type="ECO:0000313" key="5">
    <source>
        <dbReference type="EMBL" id="CAF3806592.1"/>
    </source>
</evidence>
<feature type="compositionally biased region" description="Polar residues" evidence="1">
    <location>
        <begin position="98"/>
        <end position="109"/>
    </location>
</feature>
<evidence type="ECO:0000313" key="4">
    <source>
        <dbReference type="EMBL" id="CAF3791714.1"/>
    </source>
</evidence>
<comment type="caution">
    <text evidence="3">The sequence shown here is derived from an EMBL/GenBank/DDBJ whole genome shotgun (WGS) entry which is preliminary data.</text>
</comment>
<dbReference type="EMBL" id="CAJNOU010001016">
    <property type="protein sequence ID" value="CAF1135158.1"/>
    <property type="molecule type" value="Genomic_DNA"/>
</dbReference>
<dbReference type="OrthoDB" id="1152826at2759"/>
<dbReference type="EMBL" id="CAJOAX010002375">
    <property type="protein sequence ID" value="CAF3791714.1"/>
    <property type="molecule type" value="Genomic_DNA"/>
</dbReference>
<name>A0A814RKE5_9BILA</name>
<gene>
    <name evidence="5" type="ORF">FNK824_LOCUS15317</name>
    <name evidence="4" type="ORF">OTI717_LOCUS17757</name>
    <name evidence="2" type="ORF">RFH988_LOCUS17564</name>
    <name evidence="3" type="ORF">SEV965_LOCUS17633</name>
</gene>
<feature type="compositionally biased region" description="Polar residues" evidence="1">
    <location>
        <begin position="68"/>
        <end position="78"/>
    </location>
</feature>
<dbReference type="Proteomes" id="UP000663889">
    <property type="component" value="Unassembled WGS sequence"/>
</dbReference>
<dbReference type="InterPro" id="IPR036291">
    <property type="entry name" value="NAD(P)-bd_dom_sf"/>
</dbReference>
<reference evidence="3" key="1">
    <citation type="submission" date="2021-02" db="EMBL/GenBank/DDBJ databases">
        <authorList>
            <person name="Nowell W R."/>
        </authorList>
    </citation>
    <scope>NUCLEOTIDE SEQUENCE</scope>
</reference>
<evidence type="ECO:0000313" key="3">
    <source>
        <dbReference type="EMBL" id="CAF1135158.1"/>
    </source>
</evidence>
<dbReference type="Gene3D" id="3.40.50.720">
    <property type="entry name" value="NAD(P)-binding Rossmann-like Domain"/>
    <property type="match status" value="1"/>
</dbReference>